<proteinExistence type="predicted"/>
<comment type="caution">
    <text evidence="2">The sequence shown here is derived from an EMBL/GenBank/DDBJ whole genome shotgun (WGS) entry which is preliminary data.</text>
</comment>
<dbReference type="Proteomes" id="UP000310066">
    <property type="component" value="Unassembled WGS sequence"/>
</dbReference>
<organism evidence="2 3">
    <name type="scientific">Friedmanniomyces endolithicus</name>
    <dbReference type="NCBI Taxonomy" id="329885"/>
    <lineage>
        <taxon>Eukaryota</taxon>
        <taxon>Fungi</taxon>
        <taxon>Dikarya</taxon>
        <taxon>Ascomycota</taxon>
        <taxon>Pezizomycotina</taxon>
        <taxon>Dothideomycetes</taxon>
        <taxon>Dothideomycetidae</taxon>
        <taxon>Mycosphaerellales</taxon>
        <taxon>Teratosphaeriaceae</taxon>
        <taxon>Friedmanniomyces</taxon>
    </lineage>
</organism>
<dbReference type="OrthoDB" id="5420940at2759"/>
<sequence>MADSMLPHIFRPIPDLSKMPQPTNREDRLRTIIANLEKHDQDVRYSMLAEARHRLESLRADEDTDMSDGMDAQSSSSSDQSQFIASMNAPYTEGSGDPCLLHGSIPTSGPSVRQAPVPVQVRVAQDAIEQMEAYDRHAKQTKLYYVKALQRQQSSRGDAGPGQPGGGQLNLDPRRRPTG</sequence>
<accession>A0A4V5N8W9</accession>
<feature type="region of interest" description="Disordered" evidence="1">
    <location>
        <begin position="57"/>
        <end position="116"/>
    </location>
</feature>
<reference evidence="2 3" key="1">
    <citation type="submission" date="2017-03" db="EMBL/GenBank/DDBJ databases">
        <title>Genomes of endolithic fungi from Antarctica.</title>
        <authorList>
            <person name="Coleine C."/>
            <person name="Masonjones S."/>
            <person name="Stajich J.E."/>
        </authorList>
    </citation>
    <scope>NUCLEOTIDE SEQUENCE [LARGE SCALE GENOMIC DNA]</scope>
    <source>
        <strain evidence="2 3">CCFEE 5311</strain>
    </source>
</reference>
<dbReference type="EMBL" id="NAJP01000012">
    <property type="protein sequence ID" value="TKA45299.1"/>
    <property type="molecule type" value="Genomic_DNA"/>
</dbReference>
<evidence type="ECO:0000313" key="2">
    <source>
        <dbReference type="EMBL" id="TKA45299.1"/>
    </source>
</evidence>
<feature type="region of interest" description="Disordered" evidence="1">
    <location>
        <begin position="150"/>
        <end position="179"/>
    </location>
</feature>
<gene>
    <name evidence="2" type="ORF">B0A54_04395</name>
</gene>
<feature type="compositionally biased region" description="Low complexity" evidence="1">
    <location>
        <begin position="69"/>
        <end position="87"/>
    </location>
</feature>
<evidence type="ECO:0000256" key="1">
    <source>
        <dbReference type="SAM" id="MobiDB-lite"/>
    </source>
</evidence>
<feature type="compositionally biased region" description="Gly residues" evidence="1">
    <location>
        <begin position="159"/>
        <end position="168"/>
    </location>
</feature>
<dbReference type="AlphaFoldDB" id="A0A4V5N8W9"/>
<name>A0A4V5N8W9_9PEZI</name>
<protein>
    <submittedName>
        <fullName evidence="2">Uncharacterized protein</fullName>
    </submittedName>
</protein>
<evidence type="ECO:0000313" key="3">
    <source>
        <dbReference type="Proteomes" id="UP000310066"/>
    </source>
</evidence>